<dbReference type="Proteomes" id="UP001225356">
    <property type="component" value="Unassembled WGS sequence"/>
</dbReference>
<sequence length="307" mass="32888">MSGFLDELGRKLAERWLTLLVLPGLVYLACLTVALTLRHEHALDVGRLAGAIDRLAARPAASTSAALLLTVTGVLAAAAAAGFAAGGLGRLTERVWTAEGRRWPARLLTKRRRKGWDAADADVQTQIKAAVRAQAGVPADGPVPDVAAAIAARDAIGLVPPRRPTWIGDRLRAADQRVHTAYDLDLTGAWPRLWLLVPDAARTELIVARDAYVAAARLVGWALLYLLVAWWWWPALPVALALAVTGWIRARDTVVVLADLIEAIVDLYGRDLATQLGVPASGPLSRETGLAISTTLRKDPETHHPAS</sequence>
<dbReference type="RefSeq" id="WP_307559984.1">
    <property type="nucleotide sequence ID" value="NZ_JAUSQU010000001.1"/>
</dbReference>
<evidence type="ECO:0008006" key="4">
    <source>
        <dbReference type="Google" id="ProtNLM"/>
    </source>
</evidence>
<evidence type="ECO:0000313" key="3">
    <source>
        <dbReference type="Proteomes" id="UP001225356"/>
    </source>
</evidence>
<protein>
    <recommendedName>
        <fullName evidence="4">Vegetative cell wall protein gp1</fullName>
    </recommendedName>
</protein>
<evidence type="ECO:0000313" key="2">
    <source>
        <dbReference type="EMBL" id="MDP9844832.1"/>
    </source>
</evidence>
<evidence type="ECO:0000256" key="1">
    <source>
        <dbReference type="SAM" id="Phobius"/>
    </source>
</evidence>
<gene>
    <name evidence="2" type="ORF">J2853_004043</name>
</gene>
<feature type="transmembrane region" description="Helical" evidence="1">
    <location>
        <begin position="16"/>
        <end position="37"/>
    </location>
</feature>
<organism evidence="2 3">
    <name type="scientific">Streptosporangium lutulentum</name>
    <dbReference type="NCBI Taxonomy" id="1461250"/>
    <lineage>
        <taxon>Bacteria</taxon>
        <taxon>Bacillati</taxon>
        <taxon>Actinomycetota</taxon>
        <taxon>Actinomycetes</taxon>
        <taxon>Streptosporangiales</taxon>
        <taxon>Streptosporangiaceae</taxon>
        <taxon>Streptosporangium</taxon>
    </lineage>
</organism>
<reference evidence="2 3" key="1">
    <citation type="submission" date="2023-07" db="EMBL/GenBank/DDBJ databases">
        <title>Sequencing the genomes of 1000 actinobacteria strains.</title>
        <authorList>
            <person name="Klenk H.-P."/>
        </authorList>
    </citation>
    <scope>NUCLEOTIDE SEQUENCE [LARGE SCALE GENOMIC DNA]</scope>
    <source>
        <strain evidence="2 3">DSM 46740</strain>
    </source>
</reference>
<feature type="transmembrane region" description="Helical" evidence="1">
    <location>
        <begin position="211"/>
        <end position="233"/>
    </location>
</feature>
<keyword evidence="1" id="KW-0472">Membrane</keyword>
<name>A0ABT9QDJ0_9ACTN</name>
<feature type="transmembrane region" description="Helical" evidence="1">
    <location>
        <begin position="65"/>
        <end position="85"/>
    </location>
</feature>
<keyword evidence="1" id="KW-1133">Transmembrane helix</keyword>
<dbReference type="EMBL" id="JAUSQU010000001">
    <property type="protein sequence ID" value="MDP9844832.1"/>
    <property type="molecule type" value="Genomic_DNA"/>
</dbReference>
<keyword evidence="1" id="KW-0812">Transmembrane</keyword>
<accession>A0ABT9QDJ0</accession>
<keyword evidence="3" id="KW-1185">Reference proteome</keyword>
<proteinExistence type="predicted"/>
<comment type="caution">
    <text evidence="2">The sequence shown here is derived from an EMBL/GenBank/DDBJ whole genome shotgun (WGS) entry which is preliminary data.</text>
</comment>